<dbReference type="InterPro" id="IPR050509">
    <property type="entry name" value="CoA-transferase_III"/>
</dbReference>
<dbReference type="AlphaFoldDB" id="A0A6J7GUG2"/>
<accession>A0A6J7GUG2</accession>
<dbReference type="EMBL" id="CAFBMH010000040">
    <property type="protein sequence ID" value="CAB4908315.1"/>
    <property type="molecule type" value="Genomic_DNA"/>
</dbReference>
<evidence type="ECO:0000313" key="1">
    <source>
        <dbReference type="EMBL" id="CAB4753257.1"/>
    </source>
</evidence>
<dbReference type="PANTHER" id="PTHR48228">
    <property type="entry name" value="SUCCINYL-COA--D-CITRAMALATE COA-TRANSFERASE"/>
    <property type="match status" value="1"/>
</dbReference>
<organism evidence="3">
    <name type="scientific">freshwater metagenome</name>
    <dbReference type="NCBI Taxonomy" id="449393"/>
    <lineage>
        <taxon>unclassified sequences</taxon>
        <taxon>metagenomes</taxon>
        <taxon>ecological metagenomes</taxon>
    </lineage>
</organism>
<dbReference type="Gene3D" id="3.30.1540.10">
    <property type="entry name" value="formyl-coa transferase, domain 3"/>
    <property type="match status" value="1"/>
</dbReference>
<name>A0A6J7GUG2_9ZZZZ</name>
<dbReference type="Pfam" id="PF02515">
    <property type="entry name" value="CoA_transf_3"/>
    <property type="match status" value="1"/>
</dbReference>
<dbReference type="InterPro" id="IPR003673">
    <property type="entry name" value="CoA-Trfase_fam_III"/>
</dbReference>
<dbReference type="SUPFAM" id="SSF89796">
    <property type="entry name" value="CoA-transferase family III (CaiB/BaiF)"/>
    <property type="match status" value="1"/>
</dbReference>
<dbReference type="PANTHER" id="PTHR48228:SF2">
    <property type="entry name" value="E-CINNAMOYL-COA:R-PHENYLLACTATE COA TRANSFERASE LARGE SUBUNIT"/>
    <property type="match status" value="1"/>
</dbReference>
<dbReference type="EMBL" id="CAFABA010000008">
    <property type="protein sequence ID" value="CAB4816086.1"/>
    <property type="molecule type" value="Genomic_DNA"/>
</dbReference>
<dbReference type="GO" id="GO:0003824">
    <property type="term" value="F:catalytic activity"/>
    <property type="evidence" value="ECO:0007669"/>
    <property type="project" value="InterPro"/>
</dbReference>
<dbReference type="Gene3D" id="3.40.50.10540">
    <property type="entry name" value="Crotonobetainyl-coa:carnitine coa-transferase, domain 1"/>
    <property type="match status" value="1"/>
</dbReference>
<evidence type="ECO:0000313" key="2">
    <source>
        <dbReference type="EMBL" id="CAB4816086.1"/>
    </source>
</evidence>
<dbReference type="EMBL" id="CAEZYR010000072">
    <property type="protein sequence ID" value="CAB4753257.1"/>
    <property type="molecule type" value="Genomic_DNA"/>
</dbReference>
<reference evidence="3" key="1">
    <citation type="submission" date="2020-05" db="EMBL/GenBank/DDBJ databases">
        <authorList>
            <person name="Chiriac C."/>
            <person name="Salcher M."/>
            <person name="Ghai R."/>
            <person name="Kavagutti S V."/>
        </authorList>
    </citation>
    <scope>NUCLEOTIDE SEQUENCE</scope>
</reference>
<sequence>MGLPLEGVRVIELAAWTFVPAAGAVLAEWGADVIKVEHPEGGDPQRGLISSGMIPGGPGRCNYLIEQPNHNKRSIGIDLKNPQGREILLELCRTADVFLTNWLPGPRSRADLDVEDIRAVNPNIIFVRGSGQGVRGPDADKGGYDGSSFWARAGVAEAFTQFPGDVYGPNQTPALGDLAGAQTIAGGIAAALFRRERTGETSVVDVSLLGLGMWMMSPNIIAHKVFADLPSPRFTRADSPNPLASRYRTSDDRIVHLVMLQVMRFWAETVTAIGRPDLAEDPRFTTPAAMFENRAAAVAALDETFASRTLAEWRVALADISGVWAPAQKAIELHDDVQAIANGYIDDVAAADGSSFPLVVNPVQFDEAPTPLVRAPETGEHTDEILTEIGLDWERIVELKVAGAVL</sequence>
<dbReference type="InterPro" id="IPR044855">
    <property type="entry name" value="CoA-Trfase_III_dom3_sf"/>
</dbReference>
<protein>
    <submittedName>
        <fullName evidence="3">Unannotated protein</fullName>
    </submittedName>
</protein>
<gene>
    <name evidence="1" type="ORF">UFOPK2754_01928</name>
    <name evidence="2" type="ORF">UFOPK3139_00364</name>
    <name evidence="3" type="ORF">UFOPK3543_01309</name>
</gene>
<proteinExistence type="predicted"/>
<evidence type="ECO:0000313" key="3">
    <source>
        <dbReference type="EMBL" id="CAB4908315.1"/>
    </source>
</evidence>
<dbReference type="InterPro" id="IPR023606">
    <property type="entry name" value="CoA-Trfase_III_dom_1_sf"/>
</dbReference>